<dbReference type="AlphaFoldDB" id="A0A6A6I6B4"/>
<dbReference type="RefSeq" id="XP_033680612.1">
    <property type="nucleotide sequence ID" value="XM_033827061.1"/>
</dbReference>
<reference evidence="3" key="1">
    <citation type="journal article" date="2020" name="Stud. Mycol.">
        <title>101 Dothideomycetes genomes: a test case for predicting lifestyles and emergence of pathogens.</title>
        <authorList>
            <person name="Haridas S."/>
            <person name="Albert R."/>
            <person name="Binder M."/>
            <person name="Bloem J."/>
            <person name="Labutti K."/>
            <person name="Salamov A."/>
            <person name="Andreopoulos B."/>
            <person name="Baker S."/>
            <person name="Barry K."/>
            <person name="Bills G."/>
            <person name="Bluhm B."/>
            <person name="Cannon C."/>
            <person name="Castanera R."/>
            <person name="Culley D."/>
            <person name="Daum C."/>
            <person name="Ezra D."/>
            <person name="Gonzalez J."/>
            <person name="Henrissat B."/>
            <person name="Kuo A."/>
            <person name="Liang C."/>
            <person name="Lipzen A."/>
            <person name="Lutzoni F."/>
            <person name="Magnuson J."/>
            <person name="Mondo S."/>
            <person name="Nolan M."/>
            <person name="Ohm R."/>
            <person name="Pangilinan J."/>
            <person name="Park H.-J."/>
            <person name="Ramirez L."/>
            <person name="Alfaro M."/>
            <person name="Sun H."/>
            <person name="Tritt A."/>
            <person name="Yoshinaga Y."/>
            <person name="Zwiers L.-H."/>
            <person name="Turgeon B."/>
            <person name="Goodwin S."/>
            <person name="Spatafora J."/>
            <person name="Crous P."/>
            <person name="Grigoriev I."/>
        </authorList>
    </citation>
    <scope>NUCLEOTIDE SEQUENCE</scope>
    <source>
        <strain evidence="3">CBS 122368</strain>
    </source>
</reference>
<dbReference type="InterPro" id="IPR051606">
    <property type="entry name" value="Polyketide_Oxido-like"/>
</dbReference>
<sequence length="276" mass="29487">MSSPKQTIAFFGATGGVAGSSLALALKAGHHCTALARTPSKLHTFLLTSHNLPASTLSTHLTIHAGDAKSASDVARALVSPLNANVLVDTIYTSIGAYPTFQLSLLQPFVLTDPHVCESGIAAIYAAISALAERGVSTTQDGRKPLLVAISSTGVAGRTRDVPWPIVPLYHYLGSSPHADKRAMEELVRGDRGEHVRGFVVVRPSLLTDGRPRELESVRAGWEWGVDVDGVQGNGGEKEPGPQVGWYVARKDVGEWVFRKAVVEGGWERRCVSLTY</sequence>
<dbReference type="Proteomes" id="UP000800094">
    <property type="component" value="Unassembled WGS sequence"/>
</dbReference>
<evidence type="ECO:0000256" key="1">
    <source>
        <dbReference type="ARBA" id="ARBA00038376"/>
    </source>
</evidence>
<dbReference type="InterPro" id="IPR036291">
    <property type="entry name" value="NAD(P)-bd_dom_sf"/>
</dbReference>
<evidence type="ECO:0000313" key="4">
    <source>
        <dbReference type="Proteomes" id="UP000800094"/>
    </source>
</evidence>
<organism evidence="3 4">
    <name type="scientific">Trematosphaeria pertusa</name>
    <dbReference type="NCBI Taxonomy" id="390896"/>
    <lineage>
        <taxon>Eukaryota</taxon>
        <taxon>Fungi</taxon>
        <taxon>Dikarya</taxon>
        <taxon>Ascomycota</taxon>
        <taxon>Pezizomycotina</taxon>
        <taxon>Dothideomycetes</taxon>
        <taxon>Pleosporomycetidae</taxon>
        <taxon>Pleosporales</taxon>
        <taxon>Massarineae</taxon>
        <taxon>Trematosphaeriaceae</taxon>
        <taxon>Trematosphaeria</taxon>
    </lineage>
</organism>
<comment type="similarity">
    <text evidence="1">Belongs to the avfA family.</text>
</comment>
<evidence type="ECO:0000313" key="3">
    <source>
        <dbReference type="EMBL" id="KAF2245608.1"/>
    </source>
</evidence>
<keyword evidence="4" id="KW-1185">Reference proteome</keyword>
<dbReference type="GO" id="GO:0042602">
    <property type="term" value="F:riboflavin reductase (NADPH) activity"/>
    <property type="evidence" value="ECO:0007669"/>
    <property type="project" value="TreeGrafter"/>
</dbReference>
<protein>
    <recommendedName>
        <fullName evidence="2">NAD(P)-binding domain-containing protein</fullName>
    </recommendedName>
</protein>
<name>A0A6A6I6B4_9PLEO</name>
<dbReference type="OrthoDB" id="63935at2759"/>
<dbReference type="GO" id="GO:0004074">
    <property type="term" value="F:biliverdin reductase [NAD(P)H] activity"/>
    <property type="evidence" value="ECO:0007669"/>
    <property type="project" value="TreeGrafter"/>
</dbReference>
<dbReference type="SUPFAM" id="SSF51735">
    <property type="entry name" value="NAD(P)-binding Rossmann-fold domains"/>
    <property type="match status" value="1"/>
</dbReference>
<proteinExistence type="inferred from homology"/>
<dbReference type="InterPro" id="IPR016040">
    <property type="entry name" value="NAD(P)-bd_dom"/>
</dbReference>
<dbReference type="GeneID" id="54580391"/>
<evidence type="ECO:0000259" key="2">
    <source>
        <dbReference type="Pfam" id="PF13460"/>
    </source>
</evidence>
<gene>
    <name evidence="3" type="ORF">BU26DRAFT_508235</name>
</gene>
<accession>A0A6A6I6B4</accession>
<dbReference type="Gene3D" id="3.40.50.720">
    <property type="entry name" value="NAD(P)-binding Rossmann-like Domain"/>
    <property type="match status" value="1"/>
</dbReference>
<dbReference type="PANTHER" id="PTHR43355">
    <property type="entry name" value="FLAVIN REDUCTASE (NADPH)"/>
    <property type="match status" value="1"/>
</dbReference>
<dbReference type="Pfam" id="PF13460">
    <property type="entry name" value="NAD_binding_10"/>
    <property type="match status" value="1"/>
</dbReference>
<dbReference type="EMBL" id="ML987200">
    <property type="protein sequence ID" value="KAF2245608.1"/>
    <property type="molecule type" value="Genomic_DNA"/>
</dbReference>
<dbReference type="PANTHER" id="PTHR43355:SF2">
    <property type="entry name" value="FLAVIN REDUCTASE (NADPH)"/>
    <property type="match status" value="1"/>
</dbReference>
<feature type="domain" description="NAD(P)-binding" evidence="2">
    <location>
        <begin position="12"/>
        <end position="218"/>
    </location>
</feature>